<keyword evidence="5" id="KW-1185">Reference proteome</keyword>
<gene>
    <name evidence="4" type="ORF">H8S33_18295</name>
</gene>
<dbReference type="InterPro" id="IPR006439">
    <property type="entry name" value="HAD-SF_hydro_IA"/>
</dbReference>
<accession>A0A923L991</accession>
<protein>
    <submittedName>
        <fullName evidence="4">HAD family hydrolase</fullName>
    </submittedName>
</protein>
<name>A0A923L991_9BACI</name>
<comment type="caution">
    <text evidence="4">The sequence shown here is derived from an EMBL/GenBank/DDBJ whole genome shotgun (WGS) entry which is preliminary data.</text>
</comment>
<dbReference type="SUPFAM" id="SSF56784">
    <property type="entry name" value="HAD-like"/>
    <property type="match status" value="1"/>
</dbReference>
<dbReference type="GO" id="GO:0016787">
    <property type="term" value="F:hydrolase activity"/>
    <property type="evidence" value="ECO:0007669"/>
    <property type="project" value="UniProtKB-KW"/>
</dbReference>
<dbReference type="SFLD" id="SFLDG01129">
    <property type="entry name" value="C1.5:_HAD__Beta-PGM__Phosphata"/>
    <property type="match status" value="1"/>
</dbReference>
<organism evidence="4 5">
    <name type="scientific">Ornithinibacillus hominis</name>
    <dbReference type="NCBI Taxonomy" id="2763055"/>
    <lineage>
        <taxon>Bacteria</taxon>
        <taxon>Bacillati</taxon>
        <taxon>Bacillota</taxon>
        <taxon>Bacilli</taxon>
        <taxon>Bacillales</taxon>
        <taxon>Bacillaceae</taxon>
        <taxon>Ornithinibacillus</taxon>
    </lineage>
</organism>
<dbReference type="PANTHER" id="PTHR46470">
    <property type="entry name" value="N-ACYLNEURAMINATE-9-PHOSPHATASE"/>
    <property type="match status" value="1"/>
</dbReference>
<dbReference type="Proteomes" id="UP000637359">
    <property type="component" value="Unassembled WGS sequence"/>
</dbReference>
<keyword evidence="3" id="KW-0460">Magnesium</keyword>
<dbReference type="Pfam" id="PF00702">
    <property type="entry name" value="Hydrolase"/>
    <property type="match status" value="1"/>
</dbReference>
<dbReference type="GO" id="GO:0044281">
    <property type="term" value="P:small molecule metabolic process"/>
    <property type="evidence" value="ECO:0007669"/>
    <property type="project" value="UniProtKB-ARBA"/>
</dbReference>
<dbReference type="InterPro" id="IPR051400">
    <property type="entry name" value="HAD-like_hydrolase"/>
</dbReference>
<reference evidence="4" key="1">
    <citation type="submission" date="2020-08" db="EMBL/GenBank/DDBJ databases">
        <title>Genome public.</title>
        <authorList>
            <person name="Liu C."/>
            <person name="Sun Q."/>
        </authorList>
    </citation>
    <scope>NUCLEOTIDE SEQUENCE</scope>
    <source>
        <strain evidence="4">BX22</strain>
    </source>
</reference>
<evidence type="ECO:0000313" key="5">
    <source>
        <dbReference type="Proteomes" id="UP000637359"/>
    </source>
</evidence>
<evidence type="ECO:0000256" key="2">
    <source>
        <dbReference type="ARBA" id="ARBA00022801"/>
    </source>
</evidence>
<dbReference type="NCBIfam" id="TIGR01549">
    <property type="entry name" value="HAD-SF-IA-v1"/>
    <property type="match status" value="1"/>
</dbReference>
<dbReference type="PRINTS" id="PR00413">
    <property type="entry name" value="HADHALOGNASE"/>
</dbReference>
<dbReference type="Gene3D" id="1.20.120.710">
    <property type="entry name" value="Haloacid dehalogenase hydrolase-like domain"/>
    <property type="match status" value="1"/>
</dbReference>
<sequence>MIFFDIDGTLLDYDYAEREGILDFFRANRYLSTFSNQQPIDVWKQLSSKYFDKFLTNELSFQEQKRARMMELFNMVEIDLTNDEADEKFEQYFSFYKDNWKAYPDTIDVLNKLSQLGYRLGIISNGEYQQQVEKLRCIGIEDYFDSIITSSEVGAAKPDRTIFKEACRITNSPIANCYYVGDRLETDALASQMAGMNGIWLNRIDKSYHPQQGIVEIKSLQELLKIIT</sequence>
<dbReference type="InterPro" id="IPR023214">
    <property type="entry name" value="HAD_sf"/>
</dbReference>
<evidence type="ECO:0000313" key="4">
    <source>
        <dbReference type="EMBL" id="MBC5638725.1"/>
    </source>
</evidence>
<dbReference type="PANTHER" id="PTHR46470:SF4">
    <property type="entry name" value="5-AMINO-6-(5-PHOSPHO-D-RIBITYLAMINO)URACIL PHOSPHATASE YIGB"/>
    <property type="match status" value="1"/>
</dbReference>
<evidence type="ECO:0000256" key="3">
    <source>
        <dbReference type="ARBA" id="ARBA00022842"/>
    </source>
</evidence>
<dbReference type="SFLD" id="SFLDS00003">
    <property type="entry name" value="Haloacid_Dehalogenase"/>
    <property type="match status" value="1"/>
</dbReference>
<dbReference type="Gene3D" id="3.40.50.1000">
    <property type="entry name" value="HAD superfamily/HAD-like"/>
    <property type="match status" value="1"/>
</dbReference>
<dbReference type="RefSeq" id="WP_186871420.1">
    <property type="nucleotide sequence ID" value="NZ_JACOOL010000020.1"/>
</dbReference>
<keyword evidence="2 4" id="KW-0378">Hydrolase</keyword>
<dbReference type="EMBL" id="JACOOL010000020">
    <property type="protein sequence ID" value="MBC5638725.1"/>
    <property type="molecule type" value="Genomic_DNA"/>
</dbReference>
<proteinExistence type="predicted"/>
<evidence type="ECO:0000256" key="1">
    <source>
        <dbReference type="ARBA" id="ARBA00001946"/>
    </source>
</evidence>
<dbReference type="AlphaFoldDB" id="A0A923L991"/>
<comment type="cofactor">
    <cofactor evidence="1">
        <name>Mg(2+)</name>
        <dbReference type="ChEBI" id="CHEBI:18420"/>
    </cofactor>
</comment>
<dbReference type="SFLD" id="SFLDG01135">
    <property type="entry name" value="C1.5.6:_HAD__Beta-PGM__Phospha"/>
    <property type="match status" value="1"/>
</dbReference>
<dbReference type="InterPro" id="IPR036412">
    <property type="entry name" value="HAD-like_sf"/>
</dbReference>